<keyword evidence="4" id="KW-0274">FAD</keyword>
<dbReference type="SUPFAM" id="SSF47203">
    <property type="entry name" value="Acyl-CoA dehydrogenase C-terminal domain-like"/>
    <property type="match status" value="1"/>
</dbReference>
<dbReference type="FunFam" id="1.20.140.10:FF:000001">
    <property type="entry name" value="Acyl-CoA dehydrogenase"/>
    <property type="match status" value="1"/>
</dbReference>
<proteinExistence type="inferred from homology"/>
<keyword evidence="3" id="KW-0285">Flavoprotein</keyword>
<evidence type="ECO:0000256" key="3">
    <source>
        <dbReference type="ARBA" id="ARBA00022630"/>
    </source>
</evidence>
<evidence type="ECO:0000256" key="5">
    <source>
        <dbReference type="ARBA" id="ARBA00023002"/>
    </source>
</evidence>
<dbReference type="GO" id="GO:0008470">
    <property type="term" value="F:3-methylbutanoyl-CoA dehydrogenase activity"/>
    <property type="evidence" value="ECO:0007669"/>
    <property type="project" value="UniProtKB-EC"/>
</dbReference>
<dbReference type="EC" id="1.3.8.4" evidence="7"/>
<dbReference type="GO" id="GO:0006552">
    <property type="term" value="P:L-leucine catabolic process"/>
    <property type="evidence" value="ECO:0007669"/>
    <property type="project" value="TreeGrafter"/>
</dbReference>
<evidence type="ECO:0000259" key="6">
    <source>
        <dbReference type="Pfam" id="PF00441"/>
    </source>
</evidence>
<dbReference type="InterPro" id="IPR036250">
    <property type="entry name" value="AcylCo_DH-like_C"/>
</dbReference>
<dbReference type="EMBL" id="UOEH01000188">
    <property type="protein sequence ID" value="VAV96132.1"/>
    <property type="molecule type" value="Genomic_DNA"/>
</dbReference>
<feature type="domain" description="Acyl-CoA dehydrogenase/oxidase C-terminal" evidence="6">
    <location>
        <begin position="2"/>
        <end position="120"/>
    </location>
</feature>
<dbReference type="InterPro" id="IPR009075">
    <property type="entry name" value="AcylCo_DH/oxidase_C"/>
</dbReference>
<dbReference type="Pfam" id="PF00441">
    <property type="entry name" value="Acyl-CoA_dh_1"/>
    <property type="match status" value="1"/>
</dbReference>
<dbReference type="PANTHER" id="PTHR43884:SF12">
    <property type="entry name" value="ISOVALERYL-COA DEHYDROGENASE, MITOCHONDRIAL-RELATED"/>
    <property type="match status" value="1"/>
</dbReference>
<evidence type="ECO:0000256" key="2">
    <source>
        <dbReference type="ARBA" id="ARBA00009347"/>
    </source>
</evidence>
<evidence type="ECO:0000313" key="7">
    <source>
        <dbReference type="EMBL" id="VAV96132.1"/>
    </source>
</evidence>
<gene>
    <name evidence="7" type="ORF">MNBD_ALPHA05-456</name>
</gene>
<dbReference type="Gene3D" id="1.20.140.10">
    <property type="entry name" value="Butyryl-CoA Dehydrogenase, subunit A, domain 3"/>
    <property type="match status" value="1"/>
</dbReference>
<dbReference type="InterPro" id="IPR006089">
    <property type="entry name" value="Acyl-CoA_DH_CS"/>
</dbReference>
<protein>
    <submittedName>
        <fullName evidence="7">Isovaleryl-CoA dehydrogenase</fullName>
        <ecNumber evidence="7">1.3.8.4</ecNumber>
    </submittedName>
</protein>
<evidence type="ECO:0000256" key="4">
    <source>
        <dbReference type="ARBA" id="ARBA00022827"/>
    </source>
</evidence>
<name>A0A3B0RXG0_9ZZZZ</name>
<evidence type="ECO:0000256" key="1">
    <source>
        <dbReference type="ARBA" id="ARBA00001974"/>
    </source>
</evidence>
<sequence length="125" mass="13786">MDVVLPYIHDRKQFGKSIGEFQLVQGKIADMYTAMNASKAYVYAVAAACDRKETTRQDAAGCILFASERATQMALDAIQLLGGNGYINEFPAGRLLRDAKLYEIGAGTSEIRRMLIGREIFEKSA</sequence>
<accession>A0A3B0RXG0</accession>
<keyword evidence="5 7" id="KW-0560">Oxidoreductase</keyword>
<organism evidence="7">
    <name type="scientific">hydrothermal vent metagenome</name>
    <dbReference type="NCBI Taxonomy" id="652676"/>
    <lineage>
        <taxon>unclassified sequences</taxon>
        <taxon>metagenomes</taxon>
        <taxon>ecological metagenomes</taxon>
    </lineage>
</organism>
<comment type="similarity">
    <text evidence="2">Belongs to the acyl-CoA dehydrogenase family.</text>
</comment>
<reference evidence="7" key="1">
    <citation type="submission" date="2018-06" db="EMBL/GenBank/DDBJ databases">
        <authorList>
            <person name="Zhirakovskaya E."/>
        </authorList>
    </citation>
    <scope>NUCLEOTIDE SEQUENCE</scope>
</reference>
<dbReference type="AlphaFoldDB" id="A0A3B0RXG0"/>
<dbReference type="PROSITE" id="PS00073">
    <property type="entry name" value="ACYL_COA_DH_2"/>
    <property type="match status" value="1"/>
</dbReference>
<comment type="cofactor">
    <cofactor evidence="1">
        <name>FAD</name>
        <dbReference type="ChEBI" id="CHEBI:57692"/>
    </cofactor>
</comment>
<dbReference type="PANTHER" id="PTHR43884">
    <property type="entry name" value="ACYL-COA DEHYDROGENASE"/>
    <property type="match status" value="1"/>
</dbReference>